<dbReference type="InterPro" id="IPR037041">
    <property type="entry name" value="Trigger_fac_C_sf"/>
</dbReference>
<evidence type="ECO:0000256" key="5">
    <source>
        <dbReference type="ARBA" id="ARBA00023235"/>
    </source>
</evidence>
<dbReference type="Gene3D" id="1.10.3120.10">
    <property type="entry name" value="Trigger factor, C-terminal domain"/>
    <property type="match status" value="1"/>
</dbReference>
<evidence type="ECO:0000256" key="4">
    <source>
        <dbReference type="ARBA" id="ARBA00023110"/>
    </source>
</evidence>
<dbReference type="PIRSF" id="PIRSF003095">
    <property type="entry name" value="Trigger_factor"/>
    <property type="match status" value="1"/>
</dbReference>
<evidence type="ECO:0000256" key="7">
    <source>
        <dbReference type="PROSITE-ProRule" id="PRU00277"/>
    </source>
</evidence>
<evidence type="ECO:0000256" key="6">
    <source>
        <dbReference type="ARBA" id="ARBA00023306"/>
    </source>
</evidence>
<evidence type="ECO:0000259" key="10">
    <source>
        <dbReference type="PROSITE" id="PS50059"/>
    </source>
</evidence>
<dbReference type="InterPro" id="IPR001179">
    <property type="entry name" value="PPIase_FKBP_dom"/>
</dbReference>
<keyword evidence="9" id="KW-0732">Signal</keyword>
<proteinExistence type="predicted"/>
<dbReference type="RefSeq" id="WP_022516379.1">
    <property type="nucleotide sequence ID" value="NZ_JACOQH010000005.1"/>
</dbReference>
<evidence type="ECO:0000313" key="12">
    <source>
        <dbReference type="Proteomes" id="UP000621540"/>
    </source>
</evidence>
<accession>A0ABR7IB09</accession>
<organism evidence="11 12">
    <name type="scientific">Roseburia yibonii</name>
    <dbReference type="NCBI Taxonomy" id="2763063"/>
    <lineage>
        <taxon>Bacteria</taxon>
        <taxon>Bacillati</taxon>
        <taxon>Bacillota</taxon>
        <taxon>Clostridia</taxon>
        <taxon>Lachnospirales</taxon>
        <taxon>Lachnospiraceae</taxon>
        <taxon>Roseburia</taxon>
    </lineage>
</organism>
<evidence type="ECO:0000256" key="1">
    <source>
        <dbReference type="ARBA" id="ARBA00000971"/>
    </source>
</evidence>
<dbReference type="EC" id="5.2.1.8" evidence="7"/>
<keyword evidence="6" id="KW-0131">Cell cycle</keyword>
<keyword evidence="5 7" id="KW-0413">Isomerase</keyword>
<dbReference type="SUPFAM" id="SSF54534">
    <property type="entry name" value="FKBP-like"/>
    <property type="match status" value="1"/>
</dbReference>
<evidence type="ECO:0000256" key="3">
    <source>
        <dbReference type="ARBA" id="ARBA00022618"/>
    </source>
</evidence>
<dbReference type="Gene3D" id="3.10.50.40">
    <property type="match status" value="1"/>
</dbReference>
<reference evidence="11 12" key="1">
    <citation type="submission" date="2020-08" db="EMBL/GenBank/DDBJ databases">
        <title>Genome public.</title>
        <authorList>
            <person name="Liu C."/>
            <person name="Sun Q."/>
        </authorList>
    </citation>
    <scope>NUCLEOTIDE SEQUENCE [LARGE SCALE GENOMIC DNA]</scope>
    <source>
        <strain evidence="11 12">BX0805</strain>
    </source>
</reference>
<evidence type="ECO:0000256" key="2">
    <source>
        <dbReference type="ARBA" id="ARBA00004496"/>
    </source>
</evidence>
<dbReference type="GO" id="GO:0003755">
    <property type="term" value="F:peptidyl-prolyl cis-trans isomerase activity"/>
    <property type="evidence" value="ECO:0007669"/>
    <property type="project" value="UniProtKB-EC"/>
</dbReference>
<keyword evidence="4 7" id="KW-0697">Rotamase</keyword>
<evidence type="ECO:0000256" key="8">
    <source>
        <dbReference type="SAM" id="MobiDB-lite"/>
    </source>
</evidence>
<protein>
    <recommendedName>
        <fullName evidence="7">peptidylprolyl isomerase</fullName>
        <ecNumber evidence="7">5.2.1.8</ecNumber>
    </recommendedName>
</protein>
<dbReference type="InterPro" id="IPR046357">
    <property type="entry name" value="PPIase_dom_sf"/>
</dbReference>
<comment type="catalytic activity">
    <reaction evidence="1 7">
        <text>[protein]-peptidylproline (omega=180) = [protein]-peptidylproline (omega=0)</text>
        <dbReference type="Rhea" id="RHEA:16237"/>
        <dbReference type="Rhea" id="RHEA-COMP:10747"/>
        <dbReference type="Rhea" id="RHEA-COMP:10748"/>
        <dbReference type="ChEBI" id="CHEBI:83833"/>
        <dbReference type="ChEBI" id="CHEBI:83834"/>
        <dbReference type="EC" id="5.2.1.8"/>
    </reaction>
</comment>
<evidence type="ECO:0000313" key="11">
    <source>
        <dbReference type="EMBL" id="MBC5754090.1"/>
    </source>
</evidence>
<sequence length="410" mass="45361">MKKKAVALLLCVSMMMTLNACGKTNKDNTQGTETVAETETEVIPSSADITYDAGDYVSLGDYMNMEVTLDKDYQVTDDMVKNYVNNNVIANYPYYVESDKTVVENGDVANIDYEGLLDGEAFDGGTAQDYDLEIGSGSFIDGFEDGLIGAEVGKETDLNLTFPEDYGNSDLAGKEVVFKVTVNAIKEKQDITYDTLTDEYVTYLSDKLGASYETVNDLTSDIRTYLEEQANSSRTQAIRSAVIAKLPEVCTVNALPDGLLDARMQEYLKKFEDTYCKDTTLEDYLSSTYNTTVDDFKTQVQSEIETELDTQLILEAIAAVENIEFDEDGFNSYVSSLLSSYGYDSEDALYENYAQTAEDGKAYLQTIYLCNKALDRVIENTNVTYNAAEESTEEAAAAEDITETEAATEE</sequence>
<dbReference type="InterPro" id="IPR008880">
    <property type="entry name" value="Trigger_fac_C"/>
</dbReference>
<comment type="caution">
    <text evidence="11">The sequence shown here is derived from an EMBL/GenBank/DDBJ whole genome shotgun (WGS) entry which is preliminary data.</text>
</comment>
<dbReference type="Pfam" id="PF00254">
    <property type="entry name" value="FKBP_C"/>
    <property type="match status" value="1"/>
</dbReference>
<dbReference type="PROSITE" id="PS50059">
    <property type="entry name" value="FKBP_PPIASE"/>
    <property type="match status" value="1"/>
</dbReference>
<dbReference type="SUPFAM" id="SSF109998">
    <property type="entry name" value="Triger factor/SurA peptide-binding domain-like"/>
    <property type="match status" value="1"/>
</dbReference>
<feature type="region of interest" description="Disordered" evidence="8">
    <location>
        <begin position="390"/>
        <end position="410"/>
    </location>
</feature>
<dbReference type="InterPro" id="IPR027304">
    <property type="entry name" value="Trigger_fact/SurA_dom_sf"/>
</dbReference>
<keyword evidence="3" id="KW-0132">Cell division</keyword>
<dbReference type="EMBL" id="JACOQH010000005">
    <property type="protein sequence ID" value="MBC5754090.1"/>
    <property type="molecule type" value="Genomic_DNA"/>
</dbReference>
<dbReference type="Pfam" id="PF05698">
    <property type="entry name" value="Trigger_C"/>
    <property type="match status" value="1"/>
</dbReference>
<name>A0ABR7IB09_9FIRM</name>
<feature type="signal peptide" evidence="9">
    <location>
        <begin position="1"/>
        <end position="20"/>
    </location>
</feature>
<gene>
    <name evidence="11" type="primary">tig</name>
    <name evidence="11" type="ORF">H8Z76_08615</name>
</gene>
<dbReference type="NCBIfam" id="TIGR00115">
    <property type="entry name" value="tig"/>
    <property type="match status" value="1"/>
</dbReference>
<dbReference type="Proteomes" id="UP000621540">
    <property type="component" value="Unassembled WGS sequence"/>
</dbReference>
<comment type="subcellular location">
    <subcellularLocation>
        <location evidence="2">Cytoplasm</location>
    </subcellularLocation>
</comment>
<feature type="chain" id="PRO_5045753947" description="peptidylprolyl isomerase" evidence="9">
    <location>
        <begin position="21"/>
        <end position="410"/>
    </location>
</feature>
<keyword evidence="12" id="KW-1185">Reference proteome</keyword>
<feature type="domain" description="PPIase FKBP-type" evidence="10">
    <location>
        <begin position="106"/>
        <end position="201"/>
    </location>
</feature>
<dbReference type="InterPro" id="IPR005215">
    <property type="entry name" value="Trig_fac"/>
</dbReference>
<evidence type="ECO:0000256" key="9">
    <source>
        <dbReference type="SAM" id="SignalP"/>
    </source>
</evidence>